<dbReference type="CDD" id="cd17716">
    <property type="entry name" value="BRCT_microcephalin_rpt1"/>
    <property type="match status" value="1"/>
</dbReference>
<dbReference type="SUPFAM" id="SSF52113">
    <property type="entry name" value="BRCT domain"/>
    <property type="match status" value="1"/>
</dbReference>
<evidence type="ECO:0000259" key="2">
    <source>
        <dbReference type="PROSITE" id="PS50172"/>
    </source>
</evidence>
<sequence>MPATTTSSRKRKITEEAVESPPKRQTRARAAKATLEDSTTKPKTTRITTASARIAAEARATTKSAPKTRTATTISAKRGTKATKDTAKPAKVHEKAVASITGASSRSETRAIKSKDKPIEQEVPKPRSRKVKTADPEVKRTVRTRSATIETEAGTKMDTNGKKVVKRVTFQEDLLEEKENKPITTKKEPTTGIKAKPIRKIIKTPTATRSKKTATTNQVKLAPLSPKKVTQVAKSLSSSEDELMKTPPSKTSKTQEEATKKGEAISEPKHSPVKAKVLDASTLLASPAKRPPASPFRDGLSQSPKKFSVPSAMPDFGKAVSLESDEESLKQPPMKFDFTPARSAAGKPDVGLMARAALLGSPARRPASPLKLGSARMPEKTGTPRALTNTTSIIRHVKDGSLFSATPRRLFKSPAKTASQSPTKQPETITSNVAEAMIGMEDPTISDTHTTSPCGFKNYSETVRFGDSQEVFEHDVFEDSGHYRSLEDNSEDELSMGPLTSSPQKRAMLMKRLAPSSPSSTLASPAKPLATPGTRVKNQFMTPLAVQLSNWLATSPTRPEPEEDLSRSAFTPATKVPQTGRASRRTTMTPVARSTCFEEQLPQIDVAATPEESMLNQDLHTKDDFDMVDDIVSDSAEEVIAATPEELFQQSGIIIPSDHKESVMKEVQNFDDMTDINPSVLLDTFMDLGTTENTIFDCISGTVDMEIVKNDNIPMPDDSMNLEGDETVIVTRSQAINPEENAHSTIEDKPQQMMDILSEVDTSVVAPASSSVSSEHMEQYGDENCEPTLFANPQTLSEVDAIAEALHTPNRPFTTRQKEIRTVARVPLKPSSNETPLQLKVRKGRSKSMFGEADLVSTELLGDIAGKDHTSKKTPEPVQNAPATPRSISQPLKPLVTSGDELITLAQTPFKSARKGPDASILRGAVVHVDVHTSEGADASSIFVELLTQMGARCIKQWNWNPRATLSGSEDLASNAKVGITHVVFKDGSKRTLQKVRETKGLVLCVGVGWVLDCERTNRWLDEAPFVVDTSTIPRGGHNRRKSMEPTLLASLEGSLSSVQAPARPARKSLRLSKARKSGSPDIAKTDMDETVLLPFTPSKDDTRDNTISLSLDSENVQLLQRTCPPKQPQSNLFALSGDLEDQASENVKFRLTKARRKTMQFVPQNASPLSQEYPGEN</sequence>
<dbReference type="AlphaFoldDB" id="A0A8H3F120"/>
<evidence type="ECO:0000313" key="3">
    <source>
        <dbReference type="EMBL" id="CAF9916347.1"/>
    </source>
</evidence>
<feature type="compositionally biased region" description="Basic and acidic residues" evidence="1">
    <location>
        <begin position="107"/>
        <end position="125"/>
    </location>
</feature>
<dbReference type="InterPro" id="IPR036420">
    <property type="entry name" value="BRCT_dom_sf"/>
</dbReference>
<name>A0A8H3F120_9LECA</name>
<feature type="region of interest" description="Disordered" evidence="1">
    <location>
        <begin position="364"/>
        <end position="385"/>
    </location>
</feature>
<feature type="compositionally biased region" description="Basic and acidic residues" evidence="1">
    <location>
        <begin position="866"/>
        <end position="875"/>
    </location>
</feature>
<feature type="region of interest" description="Disordered" evidence="1">
    <location>
        <begin position="179"/>
        <end position="342"/>
    </location>
</feature>
<feature type="domain" description="BRCT" evidence="2">
    <location>
        <begin position="917"/>
        <end position="1028"/>
    </location>
</feature>
<dbReference type="InterPro" id="IPR001357">
    <property type="entry name" value="BRCT_dom"/>
</dbReference>
<comment type="caution">
    <text evidence="3">The sequence shown here is derived from an EMBL/GenBank/DDBJ whole genome shotgun (WGS) entry which is preliminary data.</text>
</comment>
<feature type="region of interest" description="Disordered" evidence="1">
    <location>
        <begin position="1055"/>
        <end position="1085"/>
    </location>
</feature>
<feature type="compositionally biased region" description="Polar residues" evidence="1">
    <location>
        <begin position="63"/>
        <end position="75"/>
    </location>
</feature>
<proteinExistence type="predicted"/>
<feature type="compositionally biased region" description="Basic and acidic residues" evidence="1">
    <location>
        <begin position="253"/>
        <end position="270"/>
    </location>
</feature>
<accession>A0A8H3F120</accession>
<feature type="compositionally biased region" description="Low complexity" evidence="1">
    <location>
        <begin position="41"/>
        <end position="62"/>
    </location>
</feature>
<dbReference type="Proteomes" id="UP000664169">
    <property type="component" value="Unassembled WGS sequence"/>
</dbReference>
<keyword evidence="4" id="KW-1185">Reference proteome</keyword>
<dbReference type="GO" id="GO:0000278">
    <property type="term" value="P:mitotic cell cycle"/>
    <property type="evidence" value="ECO:0007669"/>
    <property type="project" value="TreeGrafter"/>
</dbReference>
<gene>
    <name evidence="3" type="ORF">GOMPHAMPRED_000967</name>
</gene>
<feature type="compositionally biased region" description="Polar residues" evidence="1">
    <location>
        <begin position="205"/>
        <end position="219"/>
    </location>
</feature>
<dbReference type="Gene3D" id="3.40.50.10190">
    <property type="entry name" value="BRCT domain"/>
    <property type="match status" value="1"/>
</dbReference>
<dbReference type="OrthoDB" id="2384350at2759"/>
<dbReference type="PANTHER" id="PTHR14625:SF3">
    <property type="entry name" value="MICROCEPHALIN"/>
    <property type="match status" value="1"/>
</dbReference>
<reference evidence="3" key="1">
    <citation type="submission" date="2021-03" db="EMBL/GenBank/DDBJ databases">
        <authorList>
            <person name="Tagirdzhanova G."/>
        </authorList>
    </citation>
    <scope>NUCLEOTIDE SEQUENCE</scope>
</reference>
<feature type="region of interest" description="Disordered" evidence="1">
    <location>
        <begin position="1"/>
        <end position="160"/>
    </location>
</feature>
<feature type="compositionally biased region" description="Basic residues" evidence="1">
    <location>
        <begin position="1065"/>
        <end position="1077"/>
    </location>
</feature>
<feature type="region of interest" description="Disordered" evidence="1">
    <location>
        <begin position="866"/>
        <end position="893"/>
    </location>
</feature>
<dbReference type="EMBL" id="CAJPDQ010000011">
    <property type="protein sequence ID" value="CAF9916347.1"/>
    <property type="molecule type" value="Genomic_DNA"/>
</dbReference>
<evidence type="ECO:0000313" key="4">
    <source>
        <dbReference type="Proteomes" id="UP000664169"/>
    </source>
</evidence>
<organism evidence="3 4">
    <name type="scientific">Gomphillus americanus</name>
    <dbReference type="NCBI Taxonomy" id="1940652"/>
    <lineage>
        <taxon>Eukaryota</taxon>
        <taxon>Fungi</taxon>
        <taxon>Dikarya</taxon>
        <taxon>Ascomycota</taxon>
        <taxon>Pezizomycotina</taxon>
        <taxon>Lecanoromycetes</taxon>
        <taxon>OSLEUM clade</taxon>
        <taxon>Ostropomycetidae</taxon>
        <taxon>Ostropales</taxon>
        <taxon>Graphidaceae</taxon>
        <taxon>Gomphilloideae</taxon>
        <taxon>Gomphillus</taxon>
    </lineage>
</organism>
<evidence type="ECO:0000256" key="1">
    <source>
        <dbReference type="SAM" id="MobiDB-lite"/>
    </source>
</evidence>
<dbReference type="PROSITE" id="PS50172">
    <property type="entry name" value="BRCT"/>
    <property type="match status" value="1"/>
</dbReference>
<feature type="compositionally biased region" description="Basic and acidic residues" evidence="1">
    <location>
        <begin position="82"/>
        <end position="96"/>
    </location>
</feature>
<dbReference type="PANTHER" id="PTHR14625">
    <property type="entry name" value="MICROCEPHALIN"/>
    <property type="match status" value="1"/>
</dbReference>
<dbReference type="InterPro" id="IPR022047">
    <property type="entry name" value="Microcephalin-like"/>
</dbReference>
<protein>
    <recommendedName>
        <fullName evidence="2">BRCT domain-containing protein</fullName>
    </recommendedName>
</protein>
<feature type="compositionally biased region" description="Basic and acidic residues" evidence="1">
    <location>
        <begin position="179"/>
        <end position="189"/>
    </location>
</feature>